<keyword evidence="6 7" id="KW-0472">Membrane</keyword>
<evidence type="ECO:0000256" key="2">
    <source>
        <dbReference type="ARBA" id="ARBA00022448"/>
    </source>
</evidence>
<evidence type="ECO:0000256" key="7">
    <source>
        <dbReference type="RuleBase" id="RU363032"/>
    </source>
</evidence>
<dbReference type="InterPro" id="IPR050366">
    <property type="entry name" value="BP-dependent_transpt_permease"/>
</dbReference>
<dbReference type="PANTHER" id="PTHR43386">
    <property type="entry name" value="OLIGOPEPTIDE TRANSPORT SYSTEM PERMEASE PROTEIN APPC"/>
    <property type="match status" value="1"/>
</dbReference>
<evidence type="ECO:0000259" key="8">
    <source>
        <dbReference type="PROSITE" id="PS50928"/>
    </source>
</evidence>
<dbReference type="AlphaFoldDB" id="A0A5P2H931"/>
<feature type="domain" description="ABC transmembrane type-1" evidence="8">
    <location>
        <begin position="99"/>
        <end position="288"/>
    </location>
</feature>
<evidence type="ECO:0000256" key="1">
    <source>
        <dbReference type="ARBA" id="ARBA00004651"/>
    </source>
</evidence>
<feature type="transmembrane region" description="Helical" evidence="7">
    <location>
        <begin position="40"/>
        <end position="60"/>
    </location>
</feature>
<protein>
    <submittedName>
        <fullName evidence="9">ABC transporter permease</fullName>
    </submittedName>
</protein>
<comment type="similarity">
    <text evidence="7">Belongs to the binding-protein-dependent transport system permease family.</text>
</comment>
<dbReference type="Pfam" id="PF00528">
    <property type="entry name" value="BPD_transp_1"/>
    <property type="match status" value="1"/>
</dbReference>
<evidence type="ECO:0000256" key="5">
    <source>
        <dbReference type="ARBA" id="ARBA00022989"/>
    </source>
</evidence>
<evidence type="ECO:0000256" key="4">
    <source>
        <dbReference type="ARBA" id="ARBA00022692"/>
    </source>
</evidence>
<keyword evidence="2 7" id="KW-0813">Transport</keyword>
<dbReference type="InterPro" id="IPR000515">
    <property type="entry name" value="MetI-like"/>
</dbReference>
<dbReference type="SUPFAM" id="SSF161098">
    <property type="entry name" value="MetI-like"/>
    <property type="match status" value="1"/>
</dbReference>
<feature type="transmembrane region" description="Helical" evidence="7">
    <location>
        <begin position="265"/>
        <end position="284"/>
    </location>
</feature>
<feature type="transmembrane region" description="Helical" evidence="7">
    <location>
        <begin position="148"/>
        <end position="172"/>
    </location>
</feature>
<accession>A0A5P2H931</accession>
<dbReference type="OrthoDB" id="9783218at2"/>
<dbReference type="InterPro" id="IPR035906">
    <property type="entry name" value="MetI-like_sf"/>
</dbReference>
<feature type="transmembrane region" description="Helical" evidence="7">
    <location>
        <begin position="220"/>
        <end position="245"/>
    </location>
</feature>
<dbReference type="RefSeq" id="WP_150374270.1">
    <property type="nucleotide sequence ID" value="NZ_CP044067.1"/>
</dbReference>
<evidence type="ECO:0000256" key="3">
    <source>
        <dbReference type="ARBA" id="ARBA00022475"/>
    </source>
</evidence>
<keyword evidence="3" id="KW-1003">Cell membrane</keyword>
<reference evidence="9 10" key="1">
    <citation type="submission" date="2019-09" db="EMBL/GenBank/DDBJ databases">
        <title>FDA dAtabase for Regulatory Grade micrObial Sequences (FDA-ARGOS): Supporting development and validation of Infectious Disease Dx tests.</title>
        <authorList>
            <person name="Sciortino C."/>
            <person name="Tallon L."/>
            <person name="Sadzewicz L."/>
            <person name="Vavikolanu K."/>
            <person name="Mehta A."/>
            <person name="Aluvathingal J."/>
            <person name="Nadendla S."/>
            <person name="Nandy P."/>
            <person name="Geyer C."/>
            <person name="Yan Y."/>
            <person name="Sichtig H."/>
        </authorList>
    </citation>
    <scope>NUCLEOTIDE SEQUENCE [LARGE SCALE GENOMIC DNA]</scope>
    <source>
        <strain evidence="9 10">FDAARGOS_664</strain>
    </source>
</reference>
<dbReference type="GO" id="GO:0055085">
    <property type="term" value="P:transmembrane transport"/>
    <property type="evidence" value="ECO:0007669"/>
    <property type="project" value="InterPro"/>
</dbReference>
<keyword evidence="5 7" id="KW-1133">Transmembrane helix</keyword>
<dbReference type="GO" id="GO:0005886">
    <property type="term" value="C:plasma membrane"/>
    <property type="evidence" value="ECO:0007669"/>
    <property type="project" value="UniProtKB-SubCell"/>
</dbReference>
<organism evidence="9 10">
    <name type="scientific">Cupriavidus pauculus</name>
    <dbReference type="NCBI Taxonomy" id="82633"/>
    <lineage>
        <taxon>Bacteria</taxon>
        <taxon>Pseudomonadati</taxon>
        <taxon>Pseudomonadota</taxon>
        <taxon>Betaproteobacteria</taxon>
        <taxon>Burkholderiales</taxon>
        <taxon>Burkholderiaceae</taxon>
        <taxon>Cupriavidus</taxon>
    </lineage>
</organism>
<dbReference type="Proteomes" id="UP000322822">
    <property type="component" value="Chromosome 2"/>
</dbReference>
<dbReference type="EMBL" id="CP044067">
    <property type="protein sequence ID" value="QET04208.1"/>
    <property type="molecule type" value="Genomic_DNA"/>
</dbReference>
<feature type="transmembrane region" description="Helical" evidence="7">
    <location>
        <begin position="103"/>
        <end position="127"/>
    </location>
</feature>
<dbReference type="CDD" id="cd06261">
    <property type="entry name" value="TM_PBP2"/>
    <property type="match status" value="1"/>
</dbReference>
<evidence type="ECO:0000313" key="9">
    <source>
        <dbReference type="EMBL" id="QET04208.1"/>
    </source>
</evidence>
<evidence type="ECO:0000256" key="6">
    <source>
        <dbReference type="ARBA" id="ARBA00023136"/>
    </source>
</evidence>
<comment type="subcellular location">
    <subcellularLocation>
        <location evidence="1 7">Cell membrane</location>
        <topology evidence="1 7">Multi-pass membrane protein</topology>
    </subcellularLocation>
</comment>
<keyword evidence="4 7" id="KW-0812">Transmembrane</keyword>
<name>A0A5P2H931_9BURK</name>
<dbReference type="PANTHER" id="PTHR43386:SF25">
    <property type="entry name" value="PEPTIDE ABC TRANSPORTER PERMEASE PROTEIN"/>
    <property type="match status" value="1"/>
</dbReference>
<evidence type="ECO:0000313" key="10">
    <source>
        <dbReference type="Proteomes" id="UP000322822"/>
    </source>
</evidence>
<sequence>MPDVLPRNVLPLIRELPSEPIAVPAAPPRSRRLAARVQKWTAIAAVLVIGLCALLAPLIVPFDPVAISLADTFQPPSATHWMGTDPLGRDILSRVIAGARVSLTVALIVVGLAGLIGTTLGVVAGYLGGAADAFIMRLTDMQLAFPAVILALVLAGVIGVDMTNLVIVLTLANWARFARVTRGEVLSLKSREYVLLARLAGAGTGWILRRHIVPNVLGTLIVLATLDLGSVIVLEATLSFLGLGVQPPLASWGSMIAEGRSHLSNAWWICVLPGAVLIVTVLAANQLGDVLREKLNPVIPESW</sequence>
<dbReference type="PROSITE" id="PS50928">
    <property type="entry name" value="ABC_TM1"/>
    <property type="match status" value="1"/>
</dbReference>
<dbReference type="Gene3D" id="1.10.3720.10">
    <property type="entry name" value="MetI-like"/>
    <property type="match status" value="1"/>
</dbReference>
<proteinExistence type="inferred from homology"/>
<gene>
    <name evidence="9" type="ORF">FOB72_18825</name>
</gene>